<dbReference type="PROSITE" id="PS00329">
    <property type="entry name" value="HSP70_2"/>
    <property type="match status" value="1"/>
</dbReference>
<dbReference type="AlphaFoldDB" id="A0A0S4QMQ7"/>
<dbReference type="InterPro" id="IPR043129">
    <property type="entry name" value="ATPase_NBD"/>
</dbReference>
<dbReference type="Pfam" id="PF00012">
    <property type="entry name" value="HSP70"/>
    <property type="match status" value="1"/>
</dbReference>
<evidence type="ECO:0000256" key="5">
    <source>
        <dbReference type="ARBA" id="ARBA00023016"/>
    </source>
</evidence>
<dbReference type="PANTHER" id="PTHR19375">
    <property type="entry name" value="HEAT SHOCK PROTEIN 70KDA"/>
    <property type="match status" value="1"/>
</dbReference>
<keyword evidence="6" id="KW-0143">Chaperone</keyword>
<keyword evidence="2" id="KW-0597">Phosphoprotein</keyword>
<keyword evidence="4" id="KW-0067">ATP-binding</keyword>
<dbReference type="InterPro" id="IPR029047">
    <property type="entry name" value="HSP70_peptide-bd_sf"/>
</dbReference>
<gene>
    <name evidence="7" type="ORF">Ga0074812_109123</name>
</gene>
<reference evidence="8" key="1">
    <citation type="submission" date="2015-11" db="EMBL/GenBank/DDBJ databases">
        <authorList>
            <person name="Varghese N."/>
        </authorList>
    </citation>
    <scope>NUCLEOTIDE SEQUENCE [LARGE SCALE GENOMIC DNA]</scope>
    <source>
        <strain evidence="8">DSM 45899</strain>
    </source>
</reference>
<evidence type="ECO:0000256" key="6">
    <source>
        <dbReference type="ARBA" id="ARBA00023186"/>
    </source>
</evidence>
<organism evidence="7 8">
    <name type="scientific">Parafrankia irregularis</name>
    <dbReference type="NCBI Taxonomy" id="795642"/>
    <lineage>
        <taxon>Bacteria</taxon>
        <taxon>Bacillati</taxon>
        <taxon>Actinomycetota</taxon>
        <taxon>Actinomycetes</taxon>
        <taxon>Frankiales</taxon>
        <taxon>Frankiaceae</taxon>
        <taxon>Parafrankia</taxon>
    </lineage>
</organism>
<dbReference type="GO" id="GO:0005524">
    <property type="term" value="F:ATP binding"/>
    <property type="evidence" value="ECO:0007669"/>
    <property type="project" value="UniProtKB-KW"/>
</dbReference>
<evidence type="ECO:0000256" key="1">
    <source>
        <dbReference type="ARBA" id="ARBA00007381"/>
    </source>
</evidence>
<evidence type="ECO:0000256" key="4">
    <source>
        <dbReference type="ARBA" id="ARBA00022840"/>
    </source>
</evidence>
<dbReference type="EMBL" id="FAOZ01000009">
    <property type="protein sequence ID" value="CUU56903.1"/>
    <property type="molecule type" value="Genomic_DNA"/>
</dbReference>
<dbReference type="CDD" id="cd24029">
    <property type="entry name" value="ASKHA_NBD_HSP70_DnaK_HscA_HscC"/>
    <property type="match status" value="1"/>
</dbReference>
<evidence type="ECO:0000313" key="8">
    <source>
        <dbReference type="Proteomes" id="UP000198802"/>
    </source>
</evidence>
<dbReference type="PRINTS" id="PR00301">
    <property type="entry name" value="HEATSHOCK70"/>
</dbReference>
<protein>
    <submittedName>
        <fullName evidence="7">Molecular chaperone DnaK</fullName>
    </submittedName>
</protein>
<keyword evidence="5" id="KW-0346">Stress response</keyword>
<dbReference type="RefSeq" id="WP_091277765.1">
    <property type="nucleotide sequence ID" value="NZ_FAOZ01000009.1"/>
</dbReference>
<dbReference type="SUPFAM" id="SSF53067">
    <property type="entry name" value="Actin-like ATPase domain"/>
    <property type="match status" value="2"/>
</dbReference>
<dbReference type="Gene3D" id="2.60.34.10">
    <property type="entry name" value="Substrate Binding Domain Of DNAk, Chain A, domain 1"/>
    <property type="match status" value="1"/>
</dbReference>
<dbReference type="Proteomes" id="UP000198802">
    <property type="component" value="Unassembled WGS sequence"/>
</dbReference>
<dbReference type="GO" id="GO:0140662">
    <property type="term" value="F:ATP-dependent protein folding chaperone"/>
    <property type="evidence" value="ECO:0007669"/>
    <property type="project" value="InterPro"/>
</dbReference>
<dbReference type="SUPFAM" id="SSF100920">
    <property type="entry name" value="Heat shock protein 70kD (HSP70), peptide-binding domain"/>
    <property type="match status" value="1"/>
</dbReference>
<name>A0A0S4QMQ7_9ACTN</name>
<evidence type="ECO:0000256" key="2">
    <source>
        <dbReference type="ARBA" id="ARBA00022553"/>
    </source>
</evidence>
<dbReference type="Gene3D" id="3.30.420.40">
    <property type="match status" value="2"/>
</dbReference>
<evidence type="ECO:0000256" key="3">
    <source>
        <dbReference type="ARBA" id="ARBA00022741"/>
    </source>
</evidence>
<dbReference type="PROSITE" id="PS00297">
    <property type="entry name" value="HSP70_1"/>
    <property type="match status" value="1"/>
</dbReference>
<comment type="similarity">
    <text evidence="1">Belongs to the heat shock protein 70 family.</text>
</comment>
<evidence type="ECO:0000313" key="7">
    <source>
        <dbReference type="EMBL" id="CUU56903.1"/>
    </source>
</evidence>
<keyword evidence="8" id="KW-1185">Reference proteome</keyword>
<dbReference type="InterPro" id="IPR013126">
    <property type="entry name" value="Hsp_70_fam"/>
</dbReference>
<keyword evidence="3" id="KW-0547">Nucleotide-binding</keyword>
<dbReference type="Gene3D" id="3.90.640.10">
    <property type="entry name" value="Actin, Chain A, domain 4"/>
    <property type="match status" value="1"/>
</dbReference>
<dbReference type="InterPro" id="IPR018181">
    <property type="entry name" value="Heat_shock_70_CS"/>
</dbReference>
<accession>A0A0S4QMQ7</accession>
<proteinExistence type="inferred from homology"/>
<sequence>MTRSTMDFGIDLGTTNSAIAVLDGTDARIVKNAFGHDTTPSAVFADRTGRIHVGARARERVESDPANAAAEFKLRMGLRDQAKSFANSGLALSPEELSAHVLRALRANVTQQMGEEIRAAVITVPAAFELNQTDATRRAAEAAGLELSPLLQEPTAAALAYSFQRDEDNIYRLVFDLGGGTFDASIVHIRDGEFDIVNHRGDNFLGGKLIDWAIVEQLLIPALLRQHSLPGFGRGEPTWAQAIAKLKAAAENAKIELSSSPTALIDISEPPLCTDADGNPVEFVHELHAADVEALTEPFVARAVNICHAALAESQLAPEKIDRVLLVGGPTLMPYLRRRLAEGLGIELDVSQDPMTVVARGAAIFAGTQRLPVGPTRPDVSFTVDLEYKPIGSDPTPLVGGVVRGPSGRSLEGFTIELVNADARPPWRSGKITLPATGSFVTTLRAEPERRNVYSIVLESPTGGGERIQPSELTYTLGVVAPAATLTHSIGVGLSGNEVAWLLEKGTRIPARGHEILRSTVRLVRGQSGGLLRIPILEGEHARADRNRQVGSLEILAAEVARDIPPNSEIEVDIEIDGSRLVTTRAFVPILEEDFETVHDLTTERAPDPAELRRALEAERRRLADLRSGARRTGDPAAQAILDALDDEQVVDQIENDVASTEHGDTDAASTAGKRMLDLRAKLDDVEHALEWPSLVELANRVLADAPGLIEEYGDAKDRKRHERIAAEVRRALDGRDAAHLRILVDELTAHLAIMVDRKTGAVVMARFSQLVERRAELRDQALANRLITEGQRAVDANDTERLRAVIRQLLELLPDTDRGSESEDFSNVYKSR</sequence>